<dbReference type="InterPro" id="IPR057008">
    <property type="entry name" value="SpoVR-like_C"/>
</dbReference>
<protein>
    <submittedName>
        <fullName evidence="3">SpoVR family protein</fullName>
    </submittedName>
</protein>
<accession>C8W561</accession>
<evidence type="ECO:0000313" key="3">
    <source>
        <dbReference type="EMBL" id="ACV62043.1"/>
    </source>
</evidence>
<reference evidence="3 4" key="1">
    <citation type="journal article" date="2009" name="Stand. Genomic Sci.">
        <title>Complete genome sequence of Desulfotomaculum acetoxidans type strain (5575).</title>
        <authorList>
            <person name="Spring S."/>
            <person name="Lapidus A."/>
            <person name="Schroder M."/>
            <person name="Gleim D."/>
            <person name="Sims D."/>
            <person name="Meincke L."/>
            <person name="Glavina Del Rio T."/>
            <person name="Tice H."/>
            <person name="Copeland A."/>
            <person name="Cheng J.F."/>
            <person name="Lucas S."/>
            <person name="Chen F."/>
            <person name="Nolan M."/>
            <person name="Bruce D."/>
            <person name="Goodwin L."/>
            <person name="Pitluck S."/>
            <person name="Ivanova N."/>
            <person name="Mavromatis K."/>
            <person name="Mikhailova N."/>
            <person name="Pati A."/>
            <person name="Chen A."/>
            <person name="Palaniappan K."/>
            <person name="Land M."/>
            <person name="Hauser L."/>
            <person name="Chang Y.J."/>
            <person name="Jeffries C.D."/>
            <person name="Chain P."/>
            <person name="Saunders E."/>
            <person name="Brettin T."/>
            <person name="Detter J.C."/>
            <person name="Goker M."/>
            <person name="Bristow J."/>
            <person name="Eisen J.A."/>
            <person name="Markowitz V."/>
            <person name="Hugenholtz P."/>
            <person name="Kyrpides N.C."/>
            <person name="Klenk H.P."/>
            <person name="Han C."/>
        </authorList>
    </citation>
    <scope>NUCLEOTIDE SEQUENCE [LARGE SCALE GENOMIC DNA]</scope>
    <source>
        <strain evidence="4">ATCC 49208 / DSM 771 / VKM B-1644</strain>
    </source>
</reference>
<dbReference type="Pfam" id="PF24755">
    <property type="entry name" value="SpoVR_C"/>
    <property type="match status" value="1"/>
</dbReference>
<dbReference type="OrthoDB" id="9784270at2"/>
<dbReference type="AlphaFoldDB" id="C8W561"/>
<sequence>MADDLILVEEAIEKIISKAKEFKLDFYDMYFEICPADIIYTFGAYGMPTRFSHWTFGKAYHKMKTQYDYNLSRIYEMVINSDPCYAFLLEGNSLVQNKMVIAHVLGHCDFFKNNARFKHTSRYMVESMSSSAERIRSYEFKYGRDQVESFLDSVISLQEHIDPNHYIKKEKKQVKTQKKNCSGGCGKCVIKEMQQKDSPYDDLWSLEKNDNESCSGKCKREQNVKKFPEKPEKDMLLFLLHNAKELDDWQRDIISIIRDEMLYFWPQMETKIMNEGWASYWHTRIMREIDLDEAEAIEYAKMNAGVLAHSRVSLNPYYLGLKIFEDIEKRWDSPGEEEKEKYGRPGGQGKQKIFEVRATENDQSFLRNYLTKELVEELDLYLFRRIGYDWKITDKNWEDVRDGLVNNLTNCSFPYIVVEDGDYNKQGELYLKHCYEGVELDVYYMEKTFPHLFRIWGRPVHLETVLDNKAVLHSYNGDKHSRKYM</sequence>
<gene>
    <name evidence="3" type="ordered locus">Dtox_1158</name>
</gene>
<feature type="domain" description="SpoVR protein-like N-terminal" evidence="1">
    <location>
        <begin position="7"/>
        <end position="412"/>
    </location>
</feature>
<keyword evidence="4" id="KW-1185">Reference proteome</keyword>
<dbReference type="InterPro" id="IPR056174">
    <property type="entry name" value="SpoVR_N"/>
</dbReference>
<dbReference type="STRING" id="485916.Dtox_1158"/>
<name>C8W561_DESAS</name>
<dbReference type="eggNOG" id="COG2719">
    <property type="taxonomic scope" value="Bacteria"/>
</dbReference>
<evidence type="ECO:0000259" key="1">
    <source>
        <dbReference type="Pfam" id="PF04293"/>
    </source>
</evidence>
<dbReference type="InterPro" id="IPR007390">
    <property type="entry name" value="Spore_V_R"/>
</dbReference>
<evidence type="ECO:0000259" key="2">
    <source>
        <dbReference type="Pfam" id="PF24755"/>
    </source>
</evidence>
<dbReference type="EMBL" id="CP001720">
    <property type="protein sequence ID" value="ACV62043.1"/>
    <property type="molecule type" value="Genomic_DNA"/>
</dbReference>
<proteinExistence type="predicted"/>
<dbReference type="PANTHER" id="PTHR30029">
    <property type="entry name" value="STAGE V SPORULATION PROTEIN R"/>
    <property type="match status" value="1"/>
</dbReference>
<dbReference type="KEGG" id="dae:Dtox_1158"/>
<organism evidence="3 4">
    <name type="scientific">Desulfofarcimen acetoxidans (strain ATCC 49208 / DSM 771 / KCTC 5769 / VKM B-1644 / 5575)</name>
    <name type="common">Desulfotomaculum acetoxidans</name>
    <dbReference type="NCBI Taxonomy" id="485916"/>
    <lineage>
        <taxon>Bacteria</taxon>
        <taxon>Bacillati</taxon>
        <taxon>Bacillota</taxon>
        <taxon>Clostridia</taxon>
        <taxon>Eubacteriales</taxon>
        <taxon>Peptococcaceae</taxon>
        <taxon>Desulfofarcimen</taxon>
    </lineage>
</organism>
<dbReference type="Pfam" id="PF04293">
    <property type="entry name" value="SpoVR"/>
    <property type="match status" value="1"/>
</dbReference>
<dbReference type="RefSeq" id="WP_015756758.1">
    <property type="nucleotide sequence ID" value="NC_013216.1"/>
</dbReference>
<dbReference type="Proteomes" id="UP000002217">
    <property type="component" value="Chromosome"/>
</dbReference>
<dbReference type="PANTHER" id="PTHR30029:SF2">
    <property type="entry name" value="STAGE V SPORULATION PROTEIN R"/>
    <property type="match status" value="1"/>
</dbReference>
<dbReference type="HOGENOM" id="CLU_010179_1_0_9"/>
<evidence type="ECO:0000313" key="4">
    <source>
        <dbReference type="Proteomes" id="UP000002217"/>
    </source>
</evidence>
<feature type="domain" description="SpoVR-like C-terminal" evidence="2">
    <location>
        <begin position="414"/>
        <end position="465"/>
    </location>
</feature>